<reference evidence="1 2" key="1">
    <citation type="submission" date="2020-03" db="EMBL/GenBank/DDBJ databases">
        <title>Genomic Encyclopedia of Type Strains, Phase IV (KMG-IV): sequencing the most valuable type-strain genomes for metagenomic binning, comparative biology and taxonomic classification.</title>
        <authorList>
            <person name="Goeker M."/>
        </authorList>
    </citation>
    <scope>NUCLEOTIDE SEQUENCE [LARGE SCALE GENOMIC DNA]</scope>
    <source>
        <strain evidence="1 2">DSM 105096</strain>
    </source>
</reference>
<dbReference type="Proteomes" id="UP000770785">
    <property type="component" value="Unassembled WGS sequence"/>
</dbReference>
<organism evidence="1 2">
    <name type="scientific">Neolewinella antarctica</name>
    <dbReference type="NCBI Taxonomy" id="442734"/>
    <lineage>
        <taxon>Bacteria</taxon>
        <taxon>Pseudomonadati</taxon>
        <taxon>Bacteroidota</taxon>
        <taxon>Saprospiria</taxon>
        <taxon>Saprospirales</taxon>
        <taxon>Lewinellaceae</taxon>
        <taxon>Neolewinella</taxon>
    </lineage>
</organism>
<evidence type="ECO:0000313" key="2">
    <source>
        <dbReference type="Proteomes" id="UP000770785"/>
    </source>
</evidence>
<accession>A0ABX0XA94</accession>
<comment type="caution">
    <text evidence="1">The sequence shown here is derived from an EMBL/GenBank/DDBJ whole genome shotgun (WGS) entry which is preliminary data.</text>
</comment>
<name>A0ABX0XA94_9BACT</name>
<sequence length="159" mass="19157">MKIRNWDRMIKEVGKWKENELKDDLKYLRRHDHGRVHFPLQKYQTHWLNKYTKVARDVNVNKVIVEACREIMLDWHDKLAGEHDKFYLATWLYPLQNRDSQIVVGVRERVEIYENLFVPVNHDITPNLRGALSRIERLTINSKQCSPQGDFLYELKLVE</sequence>
<protein>
    <submittedName>
        <fullName evidence="1">Uncharacterized protein</fullName>
    </submittedName>
</protein>
<dbReference type="EMBL" id="JAATJH010000002">
    <property type="protein sequence ID" value="NJC25743.1"/>
    <property type="molecule type" value="Genomic_DNA"/>
</dbReference>
<gene>
    <name evidence="1" type="ORF">GGR27_001242</name>
</gene>
<keyword evidence="2" id="KW-1185">Reference proteome</keyword>
<dbReference type="RefSeq" id="WP_168036528.1">
    <property type="nucleotide sequence ID" value="NZ_JAATJH010000002.1"/>
</dbReference>
<proteinExistence type="predicted"/>
<evidence type="ECO:0000313" key="1">
    <source>
        <dbReference type="EMBL" id="NJC25743.1"/>
    </source>
</evidence>